<dbReference type="GO" id="GO:0005524">
    <property type="term" value="F:ATP binding"/>
    <property type="evidence" value="ECO:0007669"/>
    <property type="project" value="TreeGrafter"/>
</dbReference>
<reference evidence="1 2" key="1">
    <citation type="journal article" date="2018" name="Syst. Appl. Microbiol.">
        <title>Abditibacterium utsteinense sp. nov., the first cultivated member of candidate phylum FBP, isolated from ice-free Antarctic soil samples.</title>
        <authorList>
            <person name="Tahon G."/>
            <person name="Tytgat B."/>
            <person name="Lebbe L."/>
            <person name="Carlier A."/>
            <person name="Willems A."/>
        </authorList>
    </citation>
    <scope>NUCLEOTIDE SEQUENCE [LARGE SCALE GENOMIC DNA]</scope>
    <source>
        <strain evidence="1 2">LMG 29911</strain>
    </source>
</reference>
<dbReference type="Proteomes" id="UP000237684">
    <property type="component" value="Unassembled WGS sequence"/>
</dbReference>
<protein>
    <submittedName>
        <fullName evidence="1">Proteasome accessory factor A</fullName>
    </submittedName>
</protein>
<dbReference type="OrthoDB" id="9760627at2"/>
<name>A0A2S8STX8_9BACT</name>
<gene>
    <name evidence="1" type="ORF">B1R32_106109</name>
</gene>
<dbReference type="Pfam" id="PF03136">
    <property type="entry name" value="Pup_ligase"/>
    <property type="match status" value="1"/>
</dbReference>
<evidence type="ECO:0000313" key="1">
    <source>
        <dbReference type="EMBL" id="PQV64263.1"/>
    </source>
</evidence>
<dbReference type="EMBL" id="NIGF01000006">
    <property type="protein sequence ID" value="PQV64263.1"/>
    <property type="molecule type" value="Genomic_DNA"/>
</dbReference>
<evidence type="ECO:0000313" key="2">
    <source>
        <dbReference type="Proteomes" id="UP000237684"/>
    </source>
</evidence>
<dbReference type="GO" id="GO:0070490">
    <property type="term" value="P:protein pupylation"/>
    <property type="evidence" value="ECO:0007669"/>
    <property type="project" value="TreeGrafter"/>
</dbReference>
<accession>A0A2S8STX8</accession>
<keyword evidence="2" id="KW-1185">Reference proteome</keyword>
<dbReference type="InParanoid" id="A0A2S8STX8"/>
<dbReference type="GO" id="GO:0019941">
    <property type="term" value="P:modification-dependent protein catabolic process"/>
    <property type="evidence" value="ECO:0007669"/>
    <property type="project" value="InterPro"/>
</dbReference>
<dbReference type="RefSeq" id="WP_105483401.1">
    <property type="nucleotide sequence ID" value="NZ_NIGF01000006.1"/>
</dbReference>
<organism evidence="1 2">
    <name type="scientific">Abditibacterium utsteinense</name>
    <dbReference type="NCBI Taxonomy" id="1960156"/>
    <lineage>
        <taxon>Bacteria</taxon>
        <taxon>Pseudomonadati</taxon>
        <taxon>Abditibacteriota</taxon>
        <taxon>Abditibacteriia</taxon>
        <taxon>Abditibacteriales</taxon>
        <taxon>Abditibacteriaceae</taxon>
        <taxon>Abditibacterium</taxon>
    </lineage>
</organism>
<proteinExistence type="predicted"/>
<dbReference type="InterPro" id="IPR004347">
    <property type="entry name" value="Pup_ligase/deamidase"/>
</dbReference>
<dbReference type="PANTHER" id="PTHR42307:SF2">
    <property type="entry name" value="PUP DEAMIDASE_DEPUPYLASE"/>
    <property type="match status" value="1"/>
</dbReference>
<dbReference type="AlphaFoldDB" id="A0A2S8STX8"/>
<dbReference type="GO" id="GO:0000502">
    <property type="term" value="C:proteasome complex"/>
    <property type="evidence" value="ECO:0007669"/>
    <property type="project" value="UniProtKB-KW"/>
</dbReference>
<keyword evidence="1" id="KW-0647">Proteasome</keyword>
<sequence length="495" mass="57056">MEQRIVGIETEFGCMVRSDRFGTRGAAERIVEAVKDHAFLRRRIGLLDMHARDYAFEPARSGGFLVNGGRLYVDAVGSHEEYATPECTTWRDVVAFDRAGRVILQDLLDDLELSEDVAFYANSIDHFGGHTFGCHENYLVDISASAFRGSLSLLMPFLVTRQIFAGVGRVGGHKLNRHDFRRNIMNVGEHEVDTMWVADFYGVEIDDSVNFQLSQRADHIVNTVSSRVRFNRAIINPKRDSYYDYSDLHRLHVLYGEPNMNEYAMWLKIATTCIVLDLLDMKVVPNEVRLEDALSTLKGVSRDESLKWKVNRTGGTSIGAVDLQRFYLEAGKTHLKGKDDQTDEALREWEWVLDNLERDPMKLNKHLDWVAKKQLLLDYMESEGAHWGDDVLHSLDMEYHNINKRESLYYGLEEMGEAHRVLSDADINRAVLYPPQNTRAKGRGAVISQLLEHKWGRYLIDWDWVRVDKDRHLELRNPFHTYEAEADAFTKALNW</sequence>
<dbReference type="PANTHER" id="PTHR42307">
    <property type="entry name" value="PUP DEAMIDASE/DEPUPYLASE"/>
    <property type="match status" value="1"/>
</dbReference>
<dbReference type="GO" id="GO:0010498">
    <property type="term" value="P:proteasomal protein catabolic process"/>
    <property type="evidence" value="ECO:0007669"/>
    <property type="project" value="InterPro"/>
</dbReference>
<comment type="caution">
    <text evidence="1">The sequence shown here is derived from an EMBL/GenBank/DDBJ whole genome shotgun (WGS) entry which is preliminary data.</text>
</comment>